<sequence length="76" mass="8879">MEGDDLICNYRKCRKRLTDIAYVTACSRQTNLSLKFEIVRNNLQPSEQYKSMILAGLKPDVINEICSRAIAFWMYQ</sequence>
<feature type="non-terminal residue" evidence="1">
    <location>
        <position position="1"/>
    </location>
</feature>
<keyword evidence="2" id="KW-1185">Reference proteome</keyword>
<name>A0ABY7EHG7_MYAAR</name>
<protein>
    <submittedName>
        <fullName evidence="1">CIP1-like protein</fullName>
    </submittedName>
</protein>
<evidence type="ECO:0000313" key="1">
    <source>
        <dbReference type="EMBL" id="WAR09315.1"/>
    </source>
</evidence>
<accession>A0ABY7EHG7</accession>
<dbReference type="Proteomes" id="UP001164746">
    <property type="component" value="Chromosome 6"/>
</dbReference>
<dbReference type="PANTHER" id="PTHR14305:SF0">
    <property type="entry name" value="E3 UBIQUITIN-PROTEIN LIGASE CCNB1IP1"/>
    <property type="match status" value="1"/>
</dbReference>
<organism evidence="1 2">
    <name type="scientific">Mya arenaria</name>
    <name type="common">Soft-shell clam</name>
    <dbReference type="NCBI Taxonomy" id="6604"/>
    <lineage>
        <taxon>Eukaryota</taxon>
        <taxon>Metazoa</taxon>
        <taxon>Spiralia</taxon>
        <taxon>Lophotrochozoa</taxon>
        <taxon>Mollusca</taxon>
        <taxon>Bivalvia</taxon>
        <taxon>Autobranchia</taxon>
        <taxon>Heteroconchia</taxon>
        <taxon>Euheterodonta</taxon>
        <taxon>Imparidentia</taxon>
        <taxon>Neoheterodontei</taxon>
        <taxon>Myida</taxon>
        <taxon>Myoidea</taxon>
        <taxon>Myidae</taxon>
        <taxon>Mya</taxon>
    </lineage>
</organism>
<dbReference type="InterPro" id="IPR042448">
    <property type="entry name" value="CCNB1IP1"/>
</dbReference>
<reference evidence="1" key="1">
    <citation type="submission" date="2022-11" db="EMBL/GenBank/DDBJ databases">
        <title>Centuries of genome instability and evolution in soft-shell clam transmissible cancer (bioRxiv).</title>
        <authorList>
            <person name="Hart S.F.M."/>
            <person name="Yonemitsu M.A."/>
            <person name="Giersch R.M."/>
            <person name="Beal B.F."/>
            <person name="Arriagada G."/>
            <person name="Davis B.W."/>
            <person name="Ostrander E.A."/>
            <person name="Goff S.P."/>
            <person name="Metzger M.J."/>
        </authorList>
    </citation>
    <scope>NUCLEOTIDE SEQUENCE</scope>
    <source>
        <strain evidence="1">MELC-2E11</strain>
        <tissue evidence="1">Siphon/mantle</tissue>
    </source>
</reference>
<dbReference type="EMBL" id="CP111017">
    <property type="protein sequence ID" value="WAR09315.1"/>
    <property type="molecule type" value="Genomic_DNA"/>
</dbReference>
<gene>
    <name evidence="1" type="ORF">MAR_019273</name>
</gene>
<evidence type="ECO:0000313" key="2">
    <source>
        <dbReference type="Proteomes" id="UP001164746"/>
    </source>
</evidence>
<proteinExistence type="predicted"/>
<dbReference type="PANTHER" id="PTHR14305">
    <property type="entry name" value="E3 UBIQUITIN-PROTEIN LIGASE CCNB1IP1"/>
    <property type="match status" value="1"/>
</dbReference>